<keyword evidence="8" id="KW-0902">Two-component regulatory system</keyword>
<reference evidence="13" key="1">
    <citation type="journal article" date="2019" name="Int. J. Syst. Evol. Microbiol.">
        <title>The Global Catalogue of Microorganisms (GCM) 10K type strain sequencing project: providing services to taxonomists for standard genome sequencing and annotation.</title>
        <authorList>
            <consortium name="The Broad Institute Genomics Platform"/>
            <consortium name="The Broad Institute Genome Sequencing Center for Infectious Disease"/>
            <person name="Wu L."/>
            <person name="Ma J."/>
        </authorList>
    </citation>
    <scope>NUCLEOTIDE SEQUENCE [LARGE SCALE GENOMIC DNA]</scope>
    <source>
        <strain evidence="13">CCM 7044</strain>
    </source>
</reference>
<keyword evidence="6 12" id="KW-0418">Kinase</keyword>
<evidence type="ECO:0000256" key="7">
    <source>
        <dbReference type="ARBA" id="ARBA00022840"/>
    </source>
</evidence>
<organism evidence="12 13">
    <name type="scientific">Promicromonospora vindobonensis</name>
    <dbReference type="NCBI Taxonomy" id="195748"/>
    <lineage>
        <taxon>Bacteria</taxon>
        <taxon>Bacillati</taxon>
        <taxon>Actinomycetota</taxon>
        <taxon>Actinomycetes</taxon>
        <taxon>Micrococcales</taxon>
        <taxon>Promicromonosporaceae</taxon>
        <taxon>Promicromonospora</taxon>
    </lineage>
</organism>
<evidence type="ECO:0000313" key="13">
    <source>
        <dbReference type="Proteomes" id="UP001597479"/>
    </source>
</evidence>
<comment type="catalytic activity">
    <reaction evidence="1">
        <text>ATP + protein L-histidine = ADP + protein N-phospho-L-histidine.</text>
        <dbReference type="EC" id="2.7.13.3"/>
    </reaction>
</comment>
<dbReference type="EC" id="2.7.13.3" evidence="2"/>
<dbReference type="SUPFAM" id="SSF55874">
    <property type="entry name" value="ATPase domain of HSP90 chaperone/DNA topoisomerase II/histidine kinase"/>
    <property type="match status" value="1"/>
</dbReference>
<feature type="compositionally biased region" description="Gly residues" evidence="9">
    <location>
        <begin position="322"/>
        <end position="344"/>
    </location>
</feature>
<dbReference type="InterPro" id="IPR050482">
    <property type="entry name" value="Sensor_HK_TwoCompSys"/>
</dbReference>
<dbReference type="InterPro" id="IPR036890">
    <property type="entry name" value="HATPase_C_sf"/>
</dbReference>
<evidence type="ECO:0000256" key="5">
    <source>
        <dbReference type="ARBA" id="ARBA00022741"/>
    </source>
</evidence>
<keyword evidence="7" id="KW-0067">ATP-binding</keyword>
<dbReference type="Gene3D" id="3.30.565.10">
    <property type="entry name" value="Histidine kinase-like ATPase, C-terminal domain"/>
    <property type="match status" value="1"/>
</dbReference>
<feature type="transmembrane region" description="Helical" evidence="10">
    <location>
        <begin position="427"/>
        <end position="447"/>
    </location>
</feature>
<dbReference type="PANTHER" id="PTHR24421">
    <property type="entry name" value="NITRATE/NITRITE SENSOR PROTEIN NARX-RELATED"/>
    <property type="match status" value="1"/>
</dbReference>
<dbReference type="PANTHER" id="PTHR24421:SF10">
    <property type="entry name" value="NITRATE_NITRITE SENSOR PROTEIN NARQ"/>
    <property type="match status" value="1"/>
</dbReference>
<comment type="caution">
    <text evidence="12">The sequence shown here is derived from an EMBL/GenBank/DDBJ whole genome shotgun (WGS) entry which is preliminary data.</text>
</comment>
<evidence type="ECO:0000256" key="4">
    <source>
        <dbReference type="ARBA" id="ARBA00022679"/>
    </source>
</evidence>
<accession>A0ABW5VT10</accession>
<evidence type="ECO:0000256" key="9">
    <source>
        <dbReference type="SAM" id="MobiDB-lite"/>
    </source>
</evidence>
<keyword evidence="3" id="KW-0597">Phosphoprotein</keyword>
<evidence type="ECO:0000313" key="12">
    <source>
        <dbReference type="EMBL" id="MFD2793136.1"/>
    </source>
</evidence>
<feature type="transmembrane region" description="Helical" evidence="10">
    <location>
        <begin position="23"/>
        <end position="50"/>
    </location>
</feature>
<feature type="domain" description="Signal transduction histidine kinase subgroup 3 dimerisation and phosphoacceptor" evidence="11">
    <location>
        <begin position="142"/>
        <end position="214"/>
    </location>
</feature>
<evidence type="ECO:0000256" key="2">
    <source>
        <dbReference type="ARBA" id="ARBA00012438"/>
    </source>
</evidence>
<evidence type="ECO:0000256" key="6">
    <source>
        <dbReference type="ARBA" id="ARBA00022777"/>
    </source>
</evidence>
<sequence>MTQHQPAHTESATENAAARPAQVLVAVAFAVLLVLAGVNPWWMLALAAAAAPLGLSHDGARLGAIAMAVAAGAGAVAVLAGWADLRDVLVATARGVVTGVLPWSVAIAWRARRSGEADAAMALLREQDARRMRAETDLARQRLHLAESLHDDLGHALSLVAVNLGRLELELERSAEISQGAAPPTSVRESVGLARRQVSDAVARLGASVQSLRTGLSDGTPSTTVQADLDELVRDARRAGADVELTGSPGRDRLAVFGPAVVRVVQEGLTNALKHAPGQPVRVALAAGAERLVVTVRNPLPGPGASAAAGGEAAGHETTGHGTTGLGTTGGEAAGGQAAGAVGGTGLRSLTEHVRDAGGSVRSGPGDGGFVLRAELRPVSDDPPGTAISAPPDGPGFAEAPTPRGDTAGDARTVTHGLTRARRRGGALLLAAVLVPTAALVAVAAAIQLADHLDARRALVAPDTFARISVGDTRSRVQPLMPAATLDPPPGADPSCDFYAVTVDSLDDASGDAYRICWADDQVTSADLVVGGAP</sequence>
<feature type="transmembrane region" description="Helical" evidence="10">
    <location>
        <begin position="62"/>
        <end position="82"/>
    </location>
</feature>
<dbReference type="Proteomes" id="UP001597479">
    <property type="component" value="Unassembled WGS sequence"/>
</dbReference>
<feature type="compositionally biased region" description="Low complexity" evidence="9">
    <location>
        <begin position="303"/>
        <end position="313"/>
    </location>
</feature>
<dbReference type="InterPro" id="IPR011712">
    <property type="entry name" value="Sig_transdc_His_kin_sub3_dim/P"/>
</dbReference>
<keyword evidence="4" id="KW-0808">Transferase</keyword>
<evidence type="ECO:0000259" key="11">
    <source>
        <dbReference type="Pfam" id="PF07730"/>
    </source>
</evidence>
<gene>
    <name evidence="12" type="ORF">ACFS27_06215</name>
</gene>
<proteinExistence type="predicted"/>
<keyword evidence="13" id="KW-1185">Reference proteome</keyword>
<keyword evidence="10" id="KW-1133">Transmembrane helix</keyword>
<name>A0ABW5VT10_9MICO</name>
<evidence type="ECO:0000256" key="8">
    <source>
        <dbReference type="ARBA" id="ARBA00023012"/>
    </source>
</evidence>
<feature type="region of interest" description="Disordered" evidence="9">
    <location>
        <begin position="378"/>
        <end position="411"/>
    </location>
</feature>
<dbReference type="RefSeq" id="WP_377181038.1">
    <property type="nucleotide sequence ID" value="NZ_JBHUOG010000001.1"/>
</dbReference>
<evidence type="ECO:0000256" key="1">
    <source>
        <dbReference type="ARBA" id="ARBA00000085"/>
    </source>
</evidence>
<keyword evidence="5" id="KW-0547">Nucleotide-binding</keyword>
<evidence type="ECO:0000256" key="10">
    <source>
        <dbReference type="SAM" id="Phobius"/>
    </source>
</evidence>
<dbReference type="Pfam" id="PF07730">
    <property type="entry name" value="HisKA_3"/>
    <property type="match status" value="1"/>
</dbReference>
<dbReference type="EMBL" id="JBHUOG010000001">
    <property type="protein sequence ID" value="MFD2793136.1"/>
    <property type="molecule type" value="Genomic_DNA"/>
</dbReference>
<evidence type="ECO:0000256" key="3">
    <source>
        <dbReference type="ARBA" id="ARBA00022553"/>
    </source>
</evidence>
<keyword evidence="10" id="KW-0812">Transmembrane</keyword>
<keyword evidence="10" id="KW-0472">Membrane</keyword>
<protein>
    <recommendedName>
        <fullName evidence="2">histidine kinase</fullName>
        <ecNumber evidence="2">2.7.13.3</ecNumber>
    </recommendedName>
</protein>
<dbReference type="GO" id="GO:0016301">
    <property type="term" value="F:kinase activity"/>
    <property type="evidence" value="ECO:0007669"/>
    <property type="project" value="UniProtKB-KW"/>
</dbReference>
<dbReference type="Gene3D" id="1.20.5.1930">
    <property type="match status" value="1"/>
</dbReference>
<feature type="region of interest" description="Disordered" evidence="9">
    <location>
        <begin position="303"/>
        <end position="344"/>
    </location>
</feature>